<dbReference type="SMART" id="SM00765">
    <property type="entry name" value="MANEC"/>
    <property type="match status" value="1"/>
</dbReference>
<keyword evidence="7" id="KW-0325">Glycoprotein</keyword>
<keyword evidence="14" id="KW-1185">Reference proteome</keyword>
<evidence type="ECO:0000256" key="1">
    <source>
        <dbReference type="ARBA" id="ARBA00004370"/>
    </source>
</evidence>
<dbReference type="PANTHER" id="PTHR47247">
    <property type="entry name" value="KUNITZ-TYPE PROTEASE INHIBITOR 2"/>
    <property type="match status" value="1"/>
</dbReference>
<feature type="transmembrane region" description="Helical" evidence="9">
    <location>
        <begin position="394"/>
        <end position="417"/>
    </location>
</feature>
<feature type="domain" description="BPTI/Kunitz inhibitor" evidence="11">
    <location>
        <begin position="144"/>
        <end position="194"/>
    </location>
</feature>
<keyword evidence="3 10" id="KW-0732">Signal</keyword>
<evidence type="ECO:0000313" key="13">
    <source>
        <dbReference type="Ensembl" id="ENSSDUP00000006777.1"/>
    </source>
</evidence>
<feature type="domain" description="BPTI/Kunitz inhibitor" evidence="11">
    <location>
        <begin position="254"/>
        <end position="304"/>
    </location>
</feature>
<dbReference type="Pfam" id="PF07502">
    <property type="entry name" value="MANEC"/>
    <property type="match status" value="1"/>
</dbReference>
<comment type="subcellular location">
    <subcellularLocation>
        <location evidence="1">Membrane</location>
    </subcellularLocation>
</comment>
<dbReference type="STRING" id="41447.ENSSDUP00000006777"/>
<evidence type="ECO:0000259" key="12">
    <source>
        <dbReference type="PROSITE" id="PS50986"/>
    </source>
</evidence>
<feature type="signal peptide" evidence="10">
    <location>
        <begin position="1"/>
        <end position="22"/>
    </location>
</feature>
<evidence type="ECO:0000256" key="5">
    <source>
        <dbReference type="ARBA" id="ARBA00023136"/>
    </source>
</evidence>
<dbReference type="GO" id="GO:0016020">
    <property type="term" value="C:membrane"/>
    <property type="evidence" value="ECO:0007669"/>
    <property type="project" value="UniProtKB-SubCell"/>
</dbReference>
<dbReference type="CDD" id="cd00109">
    <property type="entry name" value="Kunitz-type"/>
    <property type="match status" value="1"/>
</dbReference>
<dbReference type="InterPro" id="IPR011106">
    <property type="entry name" value="MANSC_N"/>
</dbReference>
<feature type="region of interest" description="Disordered" evidence="8">
    <location>
        <begin position="426"/>
        <end position="459"/>
    </location>
</feature>
<sequence length="459" mass="50613">MNKYRLRLSVLALYFLVWSGVALDCDWDQSIDPDQGLDLASPGVKVLQLGQLVEVTDPESCRAACCNEPNCDLALVGYPQDSGPQCLLVSCESQGRDVCVLQPSSQFKVYRRRVKREARGEKPHIVPLHGSWEPRTNETNNIRCRLPKKVGSCRAAFPKFYYNVMNQSCRSFVYGGCEANANNFDSQEECEATCSGVTGSVLPDDSTPAPQMALSFDTNKSEDAEGPVESEPAATESVHPQETGMSAGEYDEHCKVEPQAGPCRAAFQHWYYNSRTSNCEPFIYGGCRGNKNNYISKENCMATCTVSVLPSSKKSSADDDEYKDKCMATPDPGPCRAAFPKFYYDHNTGTCQSFMYGGCRGNQNSYGTVEECMSRCSRDGSLDSRGKTRNSAPALFLLITLAAISALLLVTLVFISLRRHRLSRRPSSISDKEELLPDPDEQSSVESLTVPESPRPDKA</sequence>
<evidence type="ECO:0000256" key="9">
    <source>
        <dbReference type="SAM" id="Phobius"/>
    </source>
</evidence>
<dbReference type="PROSITE" id="PS00280">
    <property type="entry name" value="BPTI_KUNITZ_1"/>
    <property type="match status" value="3"/>
</dbReference>
<dbReference type="Pfam" id="PF00014">
    <property type="entry name" value="Kunitz_BPTI"/>
    <property type="match status" value="3"/>
</dbReference>
<dbReference type="FunFam" id="4.10.410.10:FF:000020">
    <property type="entry name" value="Collagen, type VI, alpha 3"/>
    <property type="match status" value="1"/>
</dbReference>
<dbReference type="SMART" id="SM00131">
    <property type="entry name" value="KU"/>
    <property type="match status" value="3"/>
</dbReference>
<evidence type="ECO:0000256" key="3">
    <source>
        <dbReference type="ARBA" id="ARBA00022729"/>
    </source>
</evidence>
<dbReference type="Gene3D" id="4.10.410.10">
    <property type="entry name" value="Pancreatic trypsin inhibitor Kunitz domain"/>
    <property type="match status" value="3"/>
</dbReference>
<dbReference type="Proteomes" id="UP000261420">
    <property type="component" value="Unplaced"/>
</dbReference>
<protein>
    <submittedName>
        <fullName evidence="13">Serine peptidase inhibitor, Kunitz type, 2</fullName>
    </submittedName>
</protein>
<dbReference type="KEGG" id="sdu:111216841"/>
<dbReference type="GO" id="GO:0004867">
    <property type="term" value="F:serine-type endopeptidase inhibitor activity"/>
    <property type="evidence" value="ECO:0007669"/>
    <property type="project" value="UniProtKB-KW"/>
</dbReference>
<dbReference type="InterPro" id="IPR020901">
    <property type="entry name" value="Prtase_inh_Kunz-CS"/>
</dbReference>
<name>A0A3B4TLB0_SERDU</name>
<evidence type="ECO:0000256" key="8">
    <source>
        <dbReference type="SAM" id="MobiDB-lite"/>
    </source>
</evidence>
<feature type="region of interest" description="Disordered" evidence="8">
    <location>
        <begin position="201"/>
        <end position="245"/>
    </location>
</feature>
<evidence type="ECO:0000313" key="14">
    <source>
        <dbReference type="Proteomes" id="UP000261420"/>
    </source>
</evidence>
<reference evidence="13" key="1">
    <citation type="submission" date="2025-08" db="UniProtKB">
        <authorList>
            <consortium name="Ensembl"/>
        </authorList>
    </citation>
    <scope>IDENTIFICATION</scope>
</reference>
<dbReference type="SUPFAM" id="SSF57362">
    <property type="entry name" value="BPTI-like"/>
    <property type="match status" value="3"/>
</dbReference>
<keyword evidence="9" id="KW-0812">Transmembrane</keyword>
<accession>A0A3B4TLB0</accession>
<feature type="chain" id="PRO_5017200847" evidence="10">
    <location>
        <begin position="23"/>
        <end position="459"/>
    </location>
</feature>
<evidence type="ECO:0000256" key="2">
    <source>
        <dbReference type="ARBA" id="ARBA00022690"/>
    </source>
</evidence>
<dbReference type="GeneTree" id="ENSGT00940000160348"/>
<evidence type="ECO:0000256" key="10">
    <source>
        <dbReference type="SAM" id="SignalP"/>
    </source>
</evidence>
<dbReference type="PRINTS" id="PR00759">
    <property type="entry name" value="BASICPTASE"/>
</dbReference>
<evidence type="ECO:0000256" key="6">
    <source>
        <dbReference type="ARBA" id="ARBA00023157"/>
    </source>
</evidence>
<feature type="domain" description="BPTI/Kunitz inhibitor" evidence="11">
    <location>
        <begin position="326"/>
        <end position="376"/>
    </location>
</feature>
<keyword evidence="6" id="KW-1015">Disulfide bond</keyword>
<dbReference type="OMA" id="CDWDQST"/>
<keyword evidence="4" id="KW-0722">Serine protease inhibitor</keyword>
<dbReference type="FunFam" id="4.10.410.10:FF:000004">
    <property type="entry name" value="Tissue factor pathway inhibitor"/>
    <property type="match status" value="2"/>
</dbReference>
<keyword evidence="2" id="KW-0646">Protease inhibitor</keyword>
<feature type="domain" description="MANSC" evidence="12">
    <location>
        <begin position="21"/>
        <end position="110"/>
    </location>
</feature>
<dbReference type="Ensembl" id="ENSSDUT00000006909.1">
    <property type="protein sequence ID" value="ENSSDUP00000006777.1"/>
    <property type="gene ID" value="ENSSDUG00000004998.1"/>
</dbReference>
<dbReference type="PROSITE" id="PS50986">
    <property type="entry name" value="MANSC"/>
    <property type="match status" value="1"/>
</dbReference>
<dbReference type="PROSITE" id="PS50279">
    <property type="entry name" value="BPTI_KUNITZ_2"/>
    <property type="match status" value="3"/>
</dbReference>
<proteinExistence type="predicted"/>
<dbReference type="AlphaFoldDB" id="A0A3B4TLB0"/>
<dbReference type="PANTHER" id="PTHR47247:SF1">
    <property type="entry name" value="KUNITZ-TYPE PROTEASE INHIBITOR 2"/>
    <property type="match status" value="1"/>
</dbReference>
<evidence type="ECO:0000256" key="7">
    <source>
        <dbReference type="ARBA" id="ARBA00023180"/>
    </source>
</evidence>
<reference evidence="13" key="2">
    <citation type="submission" date="2025-09" db="UniProtKB">
        <authorList>
            <consortium name="Ensembl"/>
        </authorList>
    </citation>
    <scope>IDENTIFICATION</scope>
</reference>
<dbReference type="InterPro" id="IPR013980">
    <property type="entry name" value="MANSC_dom"/>
</dbReference>
<keyword evidence="5 9" id="KW-0472">Membrane</keyword>
<keyword evidence="9" id="KW-1133">Transmembrane helix</keyword>
<dbReference type="InterPro" id="IPR002223">
    <property type="entry name" value="Kunitz_BPTI"/>
</dbReference>
<dbReference type="GeneID" id="111216841"/>
<dbReference type="InterPro" id="IPR036880">
    <property type="entry name" value="Kunitz_BPTI_sf"/>
</dbReference>
<dbReference type="RefSeq" id="XP_022594186.1">
    <property type="nucleotide sequence ID" value="XM_022738465.1"/>
</dbReference>
<dbReference type="CTD" id="10653"/>
<organism evidence="13 14">
    <name type="scientific">Seriola dumerili</name>
    <name type="common">Greater amberjack</name>
    <name type="synonym">Caranx dumerili</name>
    <dbReference type="NCBI Taxonomy" id="41447"/>
    <lineage>
        <taxon>Eukaryota</taxon>
        <taxon>Metazoa</taxon>
        <taxon>Chordata</taxon>
        <taxon>Craniata</taxon>
        <taxon>Vertebrata</taxon>
        <taxon>Euteleostomi</taxon>
        <taxon>Actinopterygii</taxon>
        <taxon>Neopterygii</taxon>
        <taxon>Teleostei</taxon>
        <taxon>Neoteleostei</taxon>
        <taxon>Acanthomorphata</taxon>
        <taxon>Carangaria</taxon>
        <taxon>Carangiformes</taxon>
        <taxon>Carangidae</taxon>
        <taxon>Seriola</taxon>
    </lineage>
</organism>
<evidence type="ECO:0000256" key="4">
    <source>
        <dbReference type="ARBA" id="ARBA00022900"/>
    </source>
</evidence>
<evidence type="ECO:0000259" key="11">
    <source>
        <dbReference type="PROSITE" id="PS50279"/>
    </source>
</evidence>